<proteinExistence type="predicted"/>
<dbReference type="SUPFAM" id="SSF53822">
    <property type="entry name" value="Periplasmic binding protein-like I"/>
    <property type="match status" value="1"/>
</dbReference>
<dbReference type="CDD" id="cd01392">
    <property type="entry name" value="HTH_LacI"/>
    <property type="match status" value="1"/>
</dbReference>
<dbReference type="InterPro" id="IPR010982">
    <property type="entry name" value="Lambda_DNA-bd_dom_sf"/>
</dbReference>
<dbReference type="PANTHER" id="PTHR30146:SF153">
    <property type="entry name" value="LACTOSE OPERON REPRESSOR"/>
    <property type="match status" value="1"/>
</dbReference>
<dbReference type="InterPro" id="IPR028082">
    <property type="entry name" value="Peripla_BP_I"/>
</dbReference>
<dbReference type="AlphaFoldDB" id="A0AAV3U4J3"/>
<reference evidence="6" key="1">
    <citation type="journal article" date="2019" name="Int. J. Syst. Evol. Microbiol.">
        <title>The Global Catalogue of Microorganisms (GCM) 10K type strain sequencing project: providing services to taxonomists for standard genome sequencing and annotation.</title>
        <authorList>
            <consortium name="The Broad Institute Genomics Platform"/>
            <consortium name="The Broad Institute Genome Sequencing Center for Infectious Disease"/>
            <person name="Wu L."/>
            <person name="Ma J."/>
        </authorList>
    </citation>
    <scope>NUCLEOTIDE SEQUENCE [LARGE SCALE GENOMIC DNA]</scope>
    <source>
        <strain evidence="6">JCM 19134</strain>
    </source>
</reference>
<gene>
    <name evidence="5" type="ORF">GCM10025791_30620</name>
</gene>
<dbReference type="PROSITE" id="PS50932">
    <property type="entry name" value="HTH_LACI_2"/>
    <property type="match status" value="1"/>
</dbReference>
<dbReference type="SMART" id="SM00354">
    <property type="entry name" value="HTH_LACI"/>
    <property type="match status" value="1"/>
</dbReference>
<comment type="caution">
    <text evidence="5">The sequence shown here is derived from an EMBL/GenBank/DDBJ whole genome shotgun (WGS) entry which is preliminary data.</text>
</comment>
<dbReference type="Pfam" id="PF00356">
    <property type="entry name" value="LacI"/>
    <property type="match status" value="1"/>
</dbReference>
<keyword evidence="6" id="KW-1185">Reference proteome</keyword>
<organism evidence="5 6">
    <name type="scientific">Halioxenophilus aromaticivorans</name>
    <dbReference type="NCBI Taxonomy" id="1306992"/>
    <lineage>
        <taxon>Bacteria</taxon>
        <taxon>Pseudomonadati</taxon>
        <taxon>Pseudomonadota</taxon>
        <taxon>Gammaproteobacteria</taxon>
        <taxon>Alteromonadales</taxon>
        <taxon>Alteromonadaceae</taxon>
        <taxon>Halioxenophilus</taxon>
    </lineage>
</organism>
<keyword evidence="1" id="KW-0805">Transcription regulation</keyword>
<dbReference type="Pfam" id="PF13377">
    <property type="entry name" value="Peripla_BP_3"/>
    <property type="match status" value="1"/>
</dbReference>
<evidence type="ECO:0000256" key="3">
    <source>
        <dbReference type="ARBA" id="ARBA00023163"/>
    </source>
</evidence>
<dbReference type="InterPro" id="IPR000843">
    <property type="entry name" value="HTH_LacI"/>
</dbReference>
<dbReference type="CDD" id="cd01545">
    <property type="entry name" value="PBP1_SalR"/>
    <property type="match status" value="1"/>
</dbReference>
<dbReference type="Proteomes" id="UP001409585">
    <property type="component" value="Unassembled WGS sequence"/>
</dbReference>
<sequence length="342" mass="37639">MGKDSKGAATINDVARLAGVSKRTVSRVINNSPKVNPDTREKIEKIIAELNYAPSKQARGLASSRSYLIGLVYDEPNAIVLHSVQRGILNACAKFGFELVVHPRSYHEDDLIPEVLSFVARSKIDGLIVMPPISAVEPLFEALRENTIPYVRLAAKAVDRPEAVVVSNDRKAMDQVAQLFEQKQCKDVAILLGPEHRLASKERFAGLTEALAQRGQKIRPEFIIAGDFTYETAKQNADRLLSGEVKPDAIFASNDQMAIAVMHSAEDLGIKVPQDLLVVGYDDDPMASRLRPSLTTLKRPNEDMAKAATLKLIQALSVETVEDADLVSEFTPELLQRQSTDR</sequence>
<dbReference type="PANTHER" id="PTHR30146">
    <property type="entry name" value="LACI-RELATED TRANSCRIPTIONAL REPRESSOR"/>
    <property type="match status" value="1"/>
</dbReference>
<dbReference type="Gene3D" id="3.40.50.2300">
    <property type="match status" value="2"/>
</dbReference>
<keyword evidence="2 5" id="KW-0238">DNA-binding</keyword>
<dbReference type="GO" id="GO:0003700">
    <property type="term" value="F:DNA-binding transcription factor activity"/>
    <property type="evidence" value="ECO:0007669"/>
    <property type="project" value="TreeGrafter"/>
</dbReference>
<dbReference type="SUPFAM" id="SSF47413">
    <property type="entry name" value="lambda repressor-like DNA-binding domains"/>
    <property type="match status" value="1"/>
</dbReference>
<evidence type="ECO:0000313" key="6">
    <source>
        <dbReference type="Proteomes" id="UP001409585"/>
    </source>
</evidence>
<evidence type="ECO:0000256" key="2">
    <source>
        <dbReference type="ARBA" id="ARBA00023125"/>
    </source>
</evidence>
<dbReference type="EMBL" id="BAABLX010000028">
    <property type="protein sequence ID" value="GAA4948494.1"/>
    <property type="molecule type" value="Genomic_DNA"/>
</dbReference>
<dbReference type="RefSeq" id="WP_345424142.1">
    <property type="nucleotide sequence ID" value="NZ_AP031496.1"/>
</dbReference>
<evidence type="ECO:0000259" key="4">
    <source>
        <dbReference type="PROSITE" id="PS50932"/>
    </source>
</evidence>
<feature type="domain" description="HTH lacI-type" evidence="4">
    <location>
        <begin position="9"/>
        <end position="63"/>
    </location>
</feature>
<dbReference type="Gene3D" id="1.10.260.40">
    <property type="entry name" value="lambda repressor-like DNA-binding domains"/>
    <property type="match status" value="1"/>
</dbReference>
<dbReference type="PRINTS" id="PR00036">
    <property type="entry name" value="HTHLACI"/>
</dbReference>
<evidence type="ECO:0000313" key="5">
    <source>
        <dbReference type="EMBL" id="GAA4948494.1"/>
    </source>
</evidence>
<keyword evidence="3" id="KW-0804">Transcription</keyword>
<accession>A0AAV3U4J3</accession>
<evidence type="ECO:0000256" key="1">
    <source>
        <dbReference type="ARBA" id="ARBA00023015"/>
    </source>
</evidence>
<dbReference type="GO" id="GO:0000976">
    <property type="term" value="F:transcription cis-regulatory region binding"/>
    <property type="evidence" value="ECO:0007669"/>
    <property type="project" value="TreeGrafter"/>
</dbReference>
<dbReference type="PROSITE" id="PS00356">
    <property type="entry name" value="HTH_LACI_1"/>
    <property type="match status" value="1"/>
</dbReference>
<name>A0AAV3U4J3_9ALTE</name>
<protein>
    <submittedName>
        <fullName evidence="5">LacI family DNA-binding transcriptional regulator</fullName>
    </submittedName>
</protein>
<dbReference type="InterPro" id="IPR046335">
    <property type="entry name" value="LacI/GalR-like_sensor"/>
</dbReference>